<feature type="domain" description="HIT" evidence="4">
    <location>
        <begin position="7"/>
        <end position="112"/>
    </location>
</feature>
<dbReference type="InterPro" id="IPR001310">
    <property type="entry name" value="Histidine_triad_HIT"/>
</dbReference>
<dbReference type="Pfam" id="PF11969">
    <property type="entry name" value="DcpS_C"/>
    <property type="match status" value="1"/>
</dbReference>
<evidence type="ECO:0000256" key="3">
    <source>
        <dbReference type="PROSITE-ProRule" id="PRU00464"/>
    </source>
</evidence>
<dbReference type="STRING" id="1797716.A3D07_00565"/>
<evidence type="ECO:0000313" key="5">
    <source>
        <dbReference type="EMBL" id="OGD90805.1"/>
    </source>
</evidence>
<proteinExistence type="predicted"/>
<feature type="active site" description="Tele-AMP-histidine intermediate" evidence="1">
    <location>
        <position position="98"/>
    </location>
</feature>
<dbReference type="SUPFAM" id="SSF54197">
    <property type="entry name" value="HIT-like"/>
    <property type="match status" value="1"/>
</dbReference>
<accession>A0A1F5GG24</accession>
<dbReference type="PANTHER" id="PTHR23089">
    <property type="entry name" value="HISTIDINE TRIAD HIT PROTEIN"/>
    <property type="match status" value="1"/>
</dbReference>
<name>A0A1F5GG24_9BACT</name>
<dbReference type="Gene3D" id="3.30.428.10">
    <property type="entry name" value="HIT-like"/>
    <property type="match status" value="1"/>
</dbReference>
<protein>
    <recommendedName>
        <fullName evidence="4">HIT domain-containing protein</fullName>
    </recommendedName>
</protein>
<dbReference type="Proteomes" id="UP000177124">
    <property type="component" value="Unassembled WGS sequence"/>
</dbReference>
<sequence length="112" mass="12444">MASTNCIFCKLVKGEVKTMPILETAKTLAIADVNPVAPVHLLIIPKRHIESVLTIDDSCAGDMIDMFEVSKKLVQLQKLNAFRLTFNGGKYQHVPHLHLHLLAGGKIEWSKL</sequence>
<feature type="short sequence motif" description="Histidine triad motif" evidence="2 3">
    <location>
        <begin position="96"/>
        <end position="100"/>
    </location>
</feature>
<comment type="caution">
    <text evidence="5">The sequence shown here is derived from an EMBL/GenBank/DDBJ whole genome shotgun (WGS) entry which is preliminary data.</text>
</comment>
<evidence type="ECO:0000256" key="1">
    <source>
        <dbReference type="PIRSR" id="PIRSR601310-1"/>
    </source>
</evidence>
<gene>
    <name evidence="5" type="ORF">A3D07_00565</name>
</gene>
<dbReference type="EMBL" id="MFBF01000033">
    <property type="protein sequence ID" value="OGD90805.1"/>
    <property type="molecule type" value="Genomic_DNA"/>
</dbReference>
<evidence type="ECO:0000256" key="2">
    <source>
        <dbReference type="PIRSR" id="PIRSR601310-3"/>
    </source>
</evidence>
<dbReference type="InterPro" id="IPR036265">
    <property type="entry name" value="HIT-like_sf"/>
</dbReference>
<reference evidence="5 6" key="1">
    <citation type="journal article" date="2016" name="Nat. Commun.">
        <title>Thousands of microbial genomes shed light on interconnected biogeochemical processes in an aquifer system.</title>
        <authorList>
            <person name="Anantharaman K."/>
            <person name="Brown C.T."/>
            <person name="Hug L.A."/>
            <person name="Sharon I."/>
            <person name="Castelle C.J."/>
            <person name="Probst A.J."/>
            <person name="Thomas B.C."/>
            <person name="Singh A."/>
            <person name="Wilkins M.J."/>
            <person name="Karaoz U."/>
            <person name="Brodie E.L."/>
            <person name="Williams K.H."/>
            <person name="Hubbard S.S."/>
            <person name="Banfield J.F."/>
        </authorList>
    </citation>
    <scope>NUCLEOTIDE SEQUENCE [LARGE SCALE GENOMIC DNA]</scope>
</reference>
<dbReference type="PROSITE" id="PS51084">
    <property type="entry name" value="HIT_2"/>
    <property type="match status" value="1"/>
</dbReference>
<evidence type="ECO:0000259" key="4">
    <source>
        <dbReference type="PROSITE" id="PS51084"/>
    </source>
</evidence>
<dbReference type="AlphaFoldDB" id="A0A1F5GG24"/>
<dbReference type="PRINTS" id="PR00332">
    <property type="entry name" value="HISTRIAD"/>
</dbReference>
<evidence type="ECO:0000313" key="6">
    <source>
        <dbReference type="Proteomes" id="UP000177124"/>
    </source>
</evidence>
<dbReference type="InterPro" id="IPR011146">
    <property type="entry name" value="HIT-like"/>
</dbReference>
<dbReference type="GO" id="GO:0003824">
    <property type="term" value="F:catalytic activity"/>
    <property type="evidence" value="ECO:0007669"/>
    <property type="project" value="InterPro"/>
</dbReference>
<organism evidence="5 6">
    <name type="scientific">Candidatus Curtissbacteria bacterium RIFCSPHIGHO2_02_FULL_42_15</name>
    <dbReference type="NCBI Taxonomy" id="1797716"/>
    <lineage>
        <taxon>Bacteria</taxon>
        <taxon>Candidatus Curtissiibacteriota</taxon>
    </lineage>
</organism>